<accession>A0A3S3X5F7</accession>
<keyword evidence="3" id="KW-1185">Reference proteome</keyword>
<dbReference type="PROSITE" id="PS51257">
    <property type="entry name" value="PROKAR_LIPOPROTEIN"/>
    <property type="match status" value="1"/>
</dbReference>
<comment type="caution">
    <text evidence="2">The sequence shown here is derived from an EMBL/GenBank/DDBJ whole genome shotgun (WGS) entry which is preliminary data.</text>
</comment>
<keyword evidence="2" id="KW-0808">Transferase</keyword>
<name>A0A3S3X5F7_9SPHI</name>
<protein>
    <submittedName>
        <fullName evidence="2">Phosphatidate cytidylyltransferase</fullName>
    </submittedName>
</protein>
<organism evidence="2 3">
    <name type="scientific">Mucilaginibacter gilvus</name>
    <dbReference type="NCBI Taxonomy" id="2305909"/>
    <lineage>
        <taxon>Bacteria</taxon>
        <taxon>Pseudomonadati</taxon>
        <taxon>Bacteroidota</taxon>
        <taxon>Sphingobacteriia</taxon>
        <taxon>Sphingobacteriales</taxon>
        <taxon>Sphingobacteriaceae</taxon>
        <taxon>Mucilaginibacter</taxon>
    </lineage>
</organism>
<reference evidence="2 3" key="1">
    <citation type="submission" date="2019-01" db="EMBL/GenBank/DDBJ databases">
        <title>Mucilaginibacter antarcticum sp. nov., isolated from antarctic soil.</title>
        <authorList>
            <person name="Yan Y.-Q."/>
            <person name="Du Z.-J."/>
        </authorList>
    </citation>
    <scope>NUCLEOTIDE SEQUENCE [LARGE SCALE GENOMIC DNA]</scope>
    <source>
        <strain evidence="2 3">F01003</strain>
    </source>
</reference>
<dbReference type="RefSeq" id="WP_128534361.1">
    <property type="nucleotide sequence ID" value="NZ_SBIW01000006.1"/>
</dbReference>
<evidence type="ECO:0000313" key="2">
    <source>
        <dbReference type="EMBL" id="RWY50942.1"/>
    </source>
</evidence>
<evidence type="ECO:0000313" key="3">
    <source>
        <dbReference type="Proteomes" id="UP000286701"/>
    </source>
</evidence>
<feature type="transmembrane region" description="Helical" evidence="1">
    <location>
        <begin position="29"/>
        <end position="51"/>
    </location>
</feature>
<dbReference type="AlphaFoldDB" id="A0A3S3X5F7"/>
<keyword evidence="1" id="KW-1133">Transmembrane helix</keyword>
<keyword evidence="2" id="KW-0548">Nucleotidyltransferase</keyword>
<dbReference type="EMBL" id="SBIW01000006">
    <property type="protein sequence ID" value="RWY50942.1"/>
    <property type="molecule type" value="Genomic_DNA"/>
</dbReference>
<keyword evidence="1" id="KW-0472">Membrane</keyword>
<keyword evidence="1" id="KW-0812">Transmembrane</keyword>
<evidence type="ECO:0000256" key="1">
    <source>
        <dbReference type="SAM" id="Phobius"/>
    </source>
</evidence>
<dbReference type="GO" id="GO:0016779">
    <property type="term" value="F:nucleotidyltransferase activity"/>
    <property type="evidence" value="ECO:0007669"/>
    <property type="project" value="UniProtKB-KW"/>
</dbReference>
<gene>
    <name evidence="2" type="ORF">EPL05_12780</name>
</gene>
<proteinExistence type="predicted"/>
<sequence length="55" mass="5716">MKKLNISLFVLAMVALSSCTVIGGIFKAGAAVGVIAVIVIIGIILWIISAFRGKQ</sequence>
<dbReference type="Proteomes" id="UP000286701">
    <property type="component" value="Unassembled WGS sequence"/>
</dbReference>